<evidence type="ECO:0000256" key="5">
    <source>
        <dbReference type="ARBA" id="ARBA00022598"/>
    </source>
</evidence>
<evidence type="ECO:0000256" key="10">
    <source>
        <dbReference type="ARBA" id="ARBA00049339"/>
    </source>
</evidence>
<dbReference type="GO" id="GO:0006420">
    <property type="term" value="P:arginyl-tRNA aminoacylation"/>
    <property type="evidence" value="ECO:0007669"/>
    <property type="project" value="UniProtKB-UniRule"/>
</dbReference>
<dbReference type="Pfam" id="PF03485">
    <property type="entry name" value="Arg_tRNA_synt_N"/>
    <property type="match status" value="1"/>
</dbReference>
<feature type="domain" description="DALR anticodon binding" evidence="13">
    <location>
        <begin position="441"/>
        <end position="561"/>
    </location>
</feature>
<dbReference type="EMBL" id="CP065321">
    <property type="protein sequence ID" value="QQR30949.1"/>
    <property type="molecule type" value="Genomic_DNA"/>
</dbReference>
<feature type="domain" description="Arginyl tRNA synthetase N-terminal" evidence="14">
    <location>
        <begin position="10"/>
        <end position="99"/>
    </location>
</feature>
<keyword evidence="4 11" id="KW-0963">Cytoplasm</keyword>
<dbReference type="InterPro" id="IPR009080">
    <property type="entry name" value="tRNAsynth_Ia_anticodon-bd"/>
</dbReference>
<accession>A0A1Z2XTA4</accession>
<dbReference type="PROSITE" id="PS00178">
    <property type="entry name" value="AA_TRNA_LIGASE_I"/>
    <property type="match status" value="1"/>
</dbReference>
<dbReference type="AlphaFoldDB" id="A0A1Z2XTA4"/>
<dbReference type="Gene3D" id="3.40.50.620">
    <property type="entry name" value="HUPs"/>
    <property type="match status" value="1"/>
</dbReference>
<reference evidence="16 18" key="3">
    <citation type="submission" date="2020-11" db="EMBL/GenBank/DDBJ databases">
        <title>Closed and high quality bacterial genomes of the OMM12 community.</title>
        <authorList>
            <person name="Marbouty M."/>
            <person name="Lamy-Besnier Q."/>
            <person name="Debarbieux L."/>
            <person name="Koszul R."/>
        </authorList>
    </citation>
    <scope>NUCLEOTIDE SEQUENCE [LARGE SCALE GENOMIC DNA]</scope>
    <source>
        <strain evidence="16 18">KB18</strain>
    </source>
</reference>
<comment type="similarity">
    <text evidence="2 11 12">Belongs to the class-I aminoacyl-tRNA synthetase family.</text>
</comment>
<name>A0A1Z2XTA4_9FIRM</name>
<dbReference type="Gene3D" id="3.30.1360.70">
    <property type="entry name" value="Arginyl tRNA synthetase N-terminal domain"/>
    <property type="match status" value="1"/>
</dbReference>
<keyword evidence="5 11" id="KW-0436">Ligase</keyword>
<organism evidence="16 18">
    <name type="scientific">Acutalibacter muris</name>
    <dbReference type="NCBI Taxonomy" id="1796620"/>
    <lineage>
        <taxon>Bacteria</taxon>
        <taxon>Bacillati</taxon>
        <taxon>Bacillota</taxon>
        <taxon>Clostridia</taxon>
        <taxon>Eubacteriales</taxon>
        <taxon>Acutalibacteraceae</taxon>
        <taxon>Acutalibacter</taxon>
    </lineage>
</organism>
<dbReference type="RefSeq" id="WP_066539445.1">
    <property type="nucleotide sequence ID" value="NZ_CP021422.1"/>
</dbReference>
<dbReference type="PANTHER" id="PTHR11956:SF5">
    <property type="entry name" value="ARGININE--TRNA LIGASE, CYTOPLASMIC"/>
    <property type="match status" value="1"/>
</dbReference>
<feature type="short sequence motif" description="'HIGH' region" evidence="11">
    <location>
        <begin position="136"/>
        <end position="146"/>
    </location>
</feature>
<gene>
    <name evidence="11" type="primary">argS</name>
    <name evidence="15" type="ORF">ADH66_14075</name>
    <name evidence="16" type="ORF">I5Q82_04430</name>
</gene>
<keyword evidence="6 11" id="KW-0547">Nucleotide-binding</keyword>
<evidence type="ECO:0000313" key="15">
    <source>
        <dbReference type="EMBL" id="ASB41687.1"/>
    </source>
</evidence>
<evidence type="ECO:0000256" key="4">
    <source>
        <dbReference type="ARBA" id="ARBA00022490"/>
    </source>
</evidence>
<sequence>MSQLVETARQQLRGAVLAAIEGAIAAGELPKAPVPEFALEVPGDRAHGDWACNAAMAGARAFHAAPRKIAEALTAHLNLEGTFFTKCEIAGPGFLNFTYDPAFYGRVLMDIESLGDGYGRSDVGKGKRVLVEYVSANPTGPMHIGNARGGVLGDALSAVLEAAGYQVEREFYVNDAGNQVNRYGLSIEARYMQHFEPGFPFPEDGYKGKDVTANAEAFIEEHGDEYVDRPSEERRQALISFAIPRNIQGLHDDLKRYRVEYDTWFHESGLHESGAVDRVVELMREKGLTYEKEGATWFRGSEYGSEDFVLLRSNGVPTYVVPDIAYHYNKLVTRGFDTAINVLGADHHGYVPRLKAAIAALGIDPERLKVVLMQMVTLMRDGKPEKMSKRSGEAITMANLLEEVPVDAARFLFNSYEPNTRIDFDLDLAVKEDSQNPVYYVQYAHARICSILRNLAEDGITPRPCTSGELALLTAPEEIELIRLLSNFTDEIAGAARAMDPARITRYVLNVGTLFHKFYNACRVKGVEPELTAARLCLCTAAKTVLENGLALFKVSAPERM</sequence>
<dbReference type="PRINTS" id="PR01038">
    <property type="entry name" value="TRNASYNTHARG"/>
</dbReference>
<reference evidence="15" key="1">
    <citation type="journal article" date="2017" name="Genome Announc.">
        <title>High-Quality Whole-Genome Sequences of the Oligo-Mouse-Microbiota Bacterial Community.</title>
        <authorList>
            <person name="Garzetti D."/>
            <person name="Brugiroux S."/>
            <person name="Bunk B."/>
            <person name="Pukall R."/>
            <person name="McCoy K.D."/>
            <person name="Macpherson A.J."/>
            <person name="Stecher B."/>
        </authorList>
    </citation>
    <scope>NUCLEOTIDE SEQUENCE</scope>
    <source>
        <strain evidence="15">KB18</strain>
    </source>
</reference>
<dbReference type="InterPro" id="IPR001278">
    <property type="entry name" value="Arg-tRNA-ligase"/>
</dbReference>
<dbReference type="Pfam" id="PF00750">
    <property type="entry name" value="tRNA-synt_1d"/>
    <property type="match status" value="1"/>
</dbReference>
<evidence type="ECO:0000256" key="1">
    <source>
        <dbReference type="ARBA" id="ARBA00004496"/>
    </source>
</evidence>
<dbReference type="PANTHER" id="PTHR11956">
    <property type="entry name" value="ARGINYL-TRNA SYNTHETASE"/>
    <property type="match status" value="1"/>
</dbReference>
<evidence type="ECO:0000256" key="2">
    <source>
        <dbReference type="ARBA" id="ARBA00005594"/>
    </source>
</evidence>
<dbReference type="InterPro" id="IPR014729">
    <property type="entry name" value="Rossmann-like_a/b/a_fold"/>
</dbReference>
<dbReference type="InterPro" id="IPR035684">
    <property type="entry name" value="ArgRS_core"/>
</dbReference>
<comment type="subunit">
    <text evidence="3 11">Monomer.</text>
</comment>
<reference evidence="17" key="2">
    <citation type="submission" date="2017-05" db="EMBL/GenBank/DDBJ databases">
        <title>Improved OligoMM genomes.</title>
        <authorList>
            <person name="Garzetti D."/>
        </authorList>
    </citation>
    <scope>NUCLEOTIDE SEQUENCE [LARGE SCALE GENOMIC DNA]</scope>
    <source>
        <strain evidence="17">KB18</strain>
    </source>
</reference>
<evidence type="ECO:0000259" key="14">
    <source>
        <dbReference type="SMART" id="SM01016"/>
    </source>
</evidence>
<dbReference type="KEGG" id="amur:ADH66_14075"/>
<dbReference type="CDD" id="cd00671">
    <property type="entry name" value="ArgRS_core"/>
    <property type="match status" value="1"/>
</dbReference>
<dbReference type="Proteomes" id="UP000196710">
    <property type="component" value="Chromosome"/>
</dbReference>
<dbReference type="InterPro" id="IPR036695">
    <property type="entry name" value="Arg-tRNA-synth_N_sf"/>
</dbReference>
<evidence type="ECO:0000256" key="12">
    <source>
        <dbReference type="RuleBase" id="RU363038"/>
    </source>
</evidence>
<dbReference type="SUPFAM" id="SSF52374">
    <property type="entry name" value="Nucleotidylyl transferase"/>
    <property type="match status" value="1"/>
</dbReference>
<dbReference type="NCBIfam" id="TIGR00456">
    <property type="entry name" value="argS"/>
    <property type="match status" value="1"/>
</dbReference>
<dbReference type="SUPFAM" id="SSF55190">
    <property type="entry name" value="Arginyl-tRNA synthetase (ArgRS), N-terminal 'additional' domain"/>
    <property type="match status" value="1"/>
</dbReference>
<keyword evidence="7 11" id="KW-0067">ATP-binding</keyword>
<dbReference type="SUPFAM" id="SSF47323">
    <property type="entry name" value="Anticodon-binding domain of a subclass of class I aminoacyl-tRNA synthetases"/>
    <property type="match status" value="1"/>
</dbReference>
<evidence type="ECO:0000256" key="8">
    <source>
        <dbReference type="ARBA" id="ARBA00022917"/>
    </source>
</evidence>
<comment type="catalytic activity">
    <reaction evidence="10 11">
        <text>tRNA(Arg) + L-arginine + ATP = L-arginyl-tRNA(Arg) + AMP + diphosphate</text>
        <dbReference type="Rhea" id="RHEA:20301"/>
        <dbReference type="Rhea" id="RHEA-COMP:9658"/>
        <dbReference type="Rhea" id="RHEA-COMP:9673"/>
        <dbReference type="ChEBI" id="CHEBI:30616"/>
        <dbReference type="ChEBI" id="CHEBI:32682"/>
        <dbReference type="ChEBI" id="CHEBI:33019"/>
        <dbReference type="ChEBI" id="CHEBI:78442"/>
        <dbReference type="ChEBI" id="CHEBI:78513"/>
        <dbReference type="ChEBI" id="CHEBI:456215"/>
        <dbReference type="EC" id="6.1.1.19"/>
    </reaction>
</comment>
<dbReference type="GO" id="GO:0005524">
    <property type="term" value="F:ATP binding"/>
    <property type="evidence" value="ECO:0007669"/>
    <property type="project" value="UniProtKB-UniRule"/>
</dbReference>
<dbReference type="FunFam" id="1.10.730.10:FF:000008">
    <property type="entry name" value="Arginine--tRNA ligase"/>
    <property type="match status" value="1"/>
</dbReference>
<keyword evidence="8 11" id="KW-0648">Protein biosynthesis</keyword>
<dbReference type="InterPro" id="IPR008909">
    <property type="entry name" value="DALR_anticod-bd"/>
</dbReference>
<dbReference type="EMBL" id="CP021422">
    <property type="protein sequence ID" value="ASB41687.1"/>
    <property type="molecule type" value="Genomic_DNA"/>
</dbReference>
<dbReference type="FunFam" id="3.40.50.620:FF:000062">
    <property type="entry name" value="Arginine--tRNA ligase"/>
    <property type="match status" value="1"/>
</dbReference>
<evidence type="ECO:0000313" key="17">
    <source>
        <dbReference type="Proteomes" id="UP000196710"/>
    </source>
</evidence>
<evidence type="ECO:0000256" key="7">
    <source>
        <dbReference type="ARBA" id="ARBA00022840"/>
    </source>
</evidence>
<evidence type="ECO:0000259" key="13">
    <source>
        <dbReference type="SMART" id="SM00836"/>
    </source>
</evidence>
<evidence type="ECO:0000313" key="16">
    <source>
        <dbReference type="EMBL" id="QQR30949.1"/>
    </source>
</evidence>
<comment type="subcellular location">
    <subcellularLocation>
        <location evidence="1 11">Cytoplasm</location>
    </subcellularLocation>
</comment>
<evidence type="ECO:0000256" key="9">
    <source>
        <dbReference type="ARBA" id="ARBA00023146"/>
    </source>
</evidence>
<dbReference type="Pfam" id="PF05746">
    <property type="entry name" value="DALR_1"/>
    <property type="match status" value="1"/>
</dbReference>
<dbReference type="HAMAP" id="MF_00123">
    <property type="entry name" value="Arg_tRNA_synth"/>
    <property type="match status" value="1"/>
</dbReference>
<evidence type="ECO:0000256" key="3">
    <source>
        <dbReference type="ARBA" id="ARBA00011245"/>
    </source>
</evidence>
<keyword evidence="17" id="KW-1185">Reference proteome</keyword>
<dbReference type="SMART" id="SM00836">
    <property type="entry name" value="DALR_1"/>
    <property type="match status" value="1"/>
</dbReference>
<proteinExistence type="inferred from homology"/>
<evidence type="ECO:0000313" key="18">
    <source>
        <dbReference type="Proteomes" id="UP000596035"/>
    </source>
</evidence>
<dbReference type="Gene3D" id="1.10.730.10">
    <property type="entry name" value="Isoleucyl-tRNA Synthetase, Domain 1"/>
    <property type="match status" value="1"/>
</dbReference>
<protein>
    <recommendedName>
        <fullName evidence="11">Arginine--tRNA ligase</fullName>
        <ecNumber evidence="11">6.1.1.19</ecNumber>
    </recommendedName>
    <alternativeName>
        <fullName evidence="11">Arginyl-tRNA synthetase</fullName>
        <shortName evidence="11">ArgRS</shortName>
    </alternativeName>
</protein>
<evidence type="ECO:0000256" key="11">
    <source>
        <dbReference type="HAMAP-Rule" id="MF_00123"/>
    </source>
</evidence>
<dbReference type="SMART" id="SM01016">
    <property type="entry name" value="Arg_tRNA_synt_N"/>
    <property type="match status" value="1"/>
</dbReference>
<dbReference type="Proteomes" id="UP000596035">
    <property type="component" value="Chromosome"/>
</dbReference>
<dbReference type="InterPro" id="IPR001412">
    <property type="entry name" value="aa-tRNA-synth_I_CS"/>
</dbReference>
<dbReference type="InterPro" id="IPR005148">
    <property type="entry name" value="Arg-tRNA-synth_N"/>
</dbReference>
<keyword evidence="9 11" id="KW-0030">Aminoacyl-tRNA synthetase</keyword>
<dbReference type="GO" id="GO:0004814">
    <property type="term" value="F:arginine-tRNA ligase activity"/>
    <property type="evidence" value="ECO:0007669"/>
    <property type="project" value="UniProtKB-UniRule"/>
</dbReference>
<evidence type="ECO:0000256" key="6">
    <source>
        <dbReference type="ARBA" id="ARBA00022741"/>
    </source>
</evidence>
<dbReference type="EC" id="6.1.1.19" evidence="11"/>
<dbReference type="GO" id="GO:0005737">
    <property type="term" value="C:cytoplasm"/>
    <property type="evidence" value="ECO:0007669"/>
    <property type="project" value="UniProtKB-SubCell"/>
</dbReference>